<dbReference type="OrthoDB" id="5184507at2"/>
<protein>
    <submittedName>
        <fullName evidence="2">Uncharacterized protein</fullName>
    </submittedName>
</protein>
<organism evidence="2 3">
    <name type="scientific">Euzebya pacifica</name>
    <dbReference type="NCBI Taxonomy" id="1608957"/>
    <lineage>
        <taxon>Bacteria</taxon>
        <taxon>Bacillati</taxon>
        <taxon>Actinomycetota</taxon>
        <taxon>Nitriliruptoria</taxon>
        <taxon>Euzebyales</taxon>
    </lineage>
</organism>
<dbReference type="Proteomes" id="UP000264006">
    <property type="component" value="Chromosome"/>
</dbReference>
<keyword evidence="1" id="KW-0732">Signal</keyword>
<name>A0A346Y195_9ACTN</name>
<feature type="signal peptide" evidence="1">
    <location>
        <begin position="1"/>
        <end position="23"/>
    </location>
</feature>
<dbReference type="EMBL" id="CP031165">
    <property type="protein sequence ID" value="AXV08242.1"/>
    <property type="molecule type" value="Genomic_DNA"/>
</dbReference>
<dbReference type="KEGG" id="euz:DVS28_a3569"/>
<dbReference type="AlphaFoldDB" id="A0A346Y195"/>
<sequence length="274" mass="29102">MRRIIGALGALTLAVVMALPAGAATTTVVVGGDTASAENEPGWLFNRDVDTATPYAFTNDQASIGAGSVYIEPIGGANRFDKFIAELFVLTPIADVESLSYDFLIGNGGTAADENEFYLNVYANFGDSSPTKFFDCVYNVVPRMGSTLSWTTVTFDPSQPYPFRQSGSAPHDCPDSPADMETISEGSVVRAFALNVGDTSTNDVGLDGHYDNVVLTADGDTTIYDFEVDEDGNGVADTAPPTDKDDCKKGGWATFDNPSFPNQGQCIKYVNTGK</sequence>
<gene>
    <name evidence="2" type="ORF">DVS28_a3569</name>
</gene>
<accession>A0A346Y195</accession>
<evidence type="ECO:0000313" key="3">
    <source>
        <dbReference type="Proteomes" id="UP000264006"/>
    </source>
</evidence>
<reference evidence="2 3" key="1">
    <citation type="submission" date="2018-09" db="EMBL/GenBank/DDBJ databases">
        <title>Complete genome sequence of Euzebya sp. DY32-46 isolated from seawater of Pacific Ocean.</title>
        <authorList>
            <person name="Xu L."/>
            <person name="Wu Y.-H."/>
            <person name="Xu X.-W."/>
        </authorList>
    </citation>
    <scope>NUCLEOTIDE SEQUENCE [LARGE SCALE GENOMIC DNA]</scope>
    <source>
        <strain evidence="2 3">DY32-46</strain>
    </source>
</reference>
<keyword evidence="3" id="KW-1185">Reference proteome</keyword>
<proteinExistence type="predicted"/>
<evidence type="ECO:0000313" key="2">
    <source>
        <dbReference type="EMBL" id="AXV08242.1"/>
    </source>
</evidence>
<feature type="chain" id="PRO_5016675748" evidence="1">
    <location>
        <begin position="24"/>
        <end position="274"/>
    </location>
</feature>
<dbReference type="RefSeq" id="WP_114592616.1">
    <property type="nucleotide sequence ID" value="NZ_CP031165.1"/>
</dbReference>
<evidence type="ECO:0000256" key="1">
    <source>
        <dbReference type="SAM" id="SignalP"/>
    </source>
</evidence>